<feature type="non-terminal residue" evidence="1">
    <location>
        <position position="60"/>
    </location>
</feature>
<accession>A0A6H5HTI9</accession>
<sequence>MKFVAHFKRKFLIHLGKRKTPRTKDQPPPIEFYHLRANGGALCTRLVQIRPDATQLNSAF</sequence>
<name>A0A6H5HTI9_9HEMI</name>
<gene>
    <name evidence="1" type="ORF">NTEN_LOCUS23707</name>
</gene>
<reference evidence="1 2" key="1">
    <citation type="submission" date="2020-02" db="EMBL/GenBank/DDBJ databases">
        <authorList>
            <person name="Ferguson B K."/>
        </authorList>
    </citation>
    <scope>NUCLEOTIDE SEQUENCE [LARGE SCALE GENOMIC DNA]</scope>
</reference>
<dbReference type="AlphaFoldDB" id="A0A6H5HTI9"/>
<dbReference type="EMBL" id="CADCXU010034963">
    <property type="protein sequence ID" value="CAB0020099.1"/>
    <property type="molecule type" value="Genomic_DNA"/>
</dbReference>
<keyword evidence="2" id="KW-1185">Reference proteome</keyword>
<evidence type="ECO:0000313" key="1">
    <source>
        <dbReference type="EMBL" id="CAB0020099.1"/>
    </source>
</evidence>
<protein>
    <submittedName>
        <fullName evidence="1">Uncharacterized protein</fullName>
    </submittedName>
</protein>
<organism evidence="1 2">
    <name type="scientific">Nesidiocoris tenuis</name>
    <dbReference type="NCBI Taxonomy" id="355587"/>
    <lineage>
        <taxon>Eukaryota</taxon>
        <taxon>Metazoa</taxon>
        <taxon>Ecdysozoa</taxon>
        <taxon>Arthropoda</taxon>
        <taxon>Hexapoda</taxon>
        <taxon>Insecta</taxon>
        <taxon>Pterygota</taxon>
        <taxon>Neoptera</taxon>
        <taxon>Paraneoptera</taxon>
        <taxon>Hemiptera</taxon>
        <taxon>Heteroptera</taxon>
        <taxon>Panheteroptera</taxon>
        <taxon>Cimicomorpha</taxon>
        <taxon>Miridae</taxon>
        <taxon>Dicyphina</taxon>
        <taxon>Nesidiocoris</taxon>
    </lineage>
</organism>
<dbReference type="Proteomes" id="UP000479000">
    <property type="component" value="Unassembled WGS sequence"/>
</dbReference>
<evidence type="ECO:0000313" key="2">
    <source>
        <dbReference type="Proteomes" id="UP000479000"/>
    </source>
</evidence>
<dbReference type="OrthoDB" id="20529at2759"/>
<proteinExistence type="predicted"/>